<organism evidence="3 4">
    <name type="scientific">Lichenicoccus roseus</name>
    <dbReference type="NCBI Taxonomy" id="2683649"/>
    <lineage>
        <taxon>Bacteria</taxon>
        <taxon>Pseudomonadati</taxon>
        <taxon>Pseudomonadota</taxon>
        <taxon>Alphaproteobacteria</taxon>
        <taxon>Acetobacterales</taxon>
        <taxon>Acetobacteraceae</taxon>
        <taxon>Lichenicoccus</taxon>
    </lineage>
</organism>
<evidence type="ECO:0000313" key="4">
    <source>
        <dbReference type="Proteomes" id="UP000305654"/>
    </source>
</evidence>
<comment type="caution">
    <text evidence="3">The sequence shown here is derived from an EMBL/GenBank/DDBJ whole genome shotgun (WGS) entry which is preliminary data.</text>
</comment>
<reference evidence="3 4" key="1">
    <citation type="submission" date="2019-05" db="EMBL/GenBank/DDBJ databases">
        <authorList>
            <person name="Pankratov T."/>
            <person name="Grouzdev D."/>
        </authorList>
    </citation>
    <scope>NUCLEOTIDE SEQUENCE [LARGE SCALE GENOMIC DNA]</scope>
    <source>
        <strain evidence="3 4">KEBCLARHB70R</strain>
    </source>
</reference>
<gene>
    <name evidence="3" type="ORF">FE263_09165</name>
</gene>
<feature type="transmembrane region" description="Helical" evidence="2">
    <location>
        <begin position="13"/>
        <end position="40"/>
    </location>
</feature>
<evidence type="ECO:0000256" key="2">
    <source>
        <dbReference type="SAM" id="Phobius"/>
    </source>
</evidence>
<keyword evidence="4" id="KW-1185">Reference proteome</keyword>
<protein>
    <submittedName>
        <fullName evidence="3">Uncharacterized protein</fullName>
    </submittedName>
</protein>
<keyword evidence="2" id="KW-1133">Transmembrane helix</keyword>
<feature type="compositionally biased region" description="Basic and acidic residues" evidence="1">
    <location>
        <begin position="111"/>
        <end position="120"/>
    </location>
</feature>
<dbReference type="EMBL" id="VCDI01000002">
    <property type="protein sequence ID" value="TLU73529.1"/>
    <property type="molecule type" value="Genomic_DNA"/>
</dbReference>
<evidence type="ECO:0000256" key="1">
    <source>
        <dbReference type="SAM" id="MobiDB-lite"/>
    </source>
</evidence>
<dbReference type="RefSeq" id="WP_138325609.1">
    <property type="nucleotide sequence ID" value="NZ_VCDI01000002.1"/>
</dbReference>
<keyword evidence="2" id="KW-0812">Transmembrane</keyword>
<sequence length="155" mass="17490">MTLPPVLPEWVPWWVQLVLVVLFVLFACAFLMMPFAVFGLRGRLDLLEAQLDDIHAELRMLSMRLPDVQVAQQAARQPVDPELRAGGRGAVAAFEDPAFTDGEPAATRRGIRIDPRDVSEVRTPPMPPPAPERSEPRLRWPPRDEPPPAPRNDYR</sequence>
<dbReference type="AlphaFoldDB" id="A0A5R9J957"/>
<dbReference type="OrthoDB" id="7266924at2"/>
<keyword evidence="2" id="KW-0472">Membrane</keyword>
<accession>A0A5R9J957</accession>
<dbReference type="Proteomes" id="UP000305654">
    <property type="component" value="Unassembled WGS sequence"/>
</dbReference>
<evidence type="ECO:0000313" key="3">
    <source>
        <dbReference type="EMBL" id="TLU73529.1"/>
    </source>
</evidence>
<feature type="region of interest" description="Disordered" evidence="1">
    <location>
        <begin position="72"/>
        <end position="155"/>
    </location>
</feature>
<proteinExistence type="predicted"/>
<feature type="compositionally biased region" description="Basic and acidic residues" evidence="1">
    <location>
        <begin position="132"/>
        <end position="155"/>
    </location>
</feature>
<name>A0A5R9J957_9PROT</name>